<dbReference type="Proteomes" id="UP000485880">
    <property type="component" value="Unassembled WGS sequence"/>
</dbReference>
<organism evidence="1 2">
    <name type="scientific">Methylocella tundrae</name>
    <dbReference type="NCBI Taxonomy" id="227605"/>
    <lineage>
        <taxon>Bacteria</taxon>
        <taxon>Pseudomonadati</taxon>
        <taxon>Pseudomonadota</taxon>
        <taxon>Alphaproteobacteria</taxon>
        <taxon>Hyphomicrobiales</taxon>
        <taxon>Beijerinckiaceae</taxon>
        <taxon>Methylocella</taxon>
    </lineage>
</organism>
<accession>A0A8B6M9M3</accession>
<comment type="caution">
    <text evidence="1">The sequence shown here is derived from an EMBL/GenBank/DDBJ whole genome shotgun (WGS) entry which is preliminary data.</text>
</comment>
<gene>
    <name evidence="1" type="ORF">MPC4_280040</name>
</gene>
<evidence type="ECO:0000313" key="1">
    <source>
        <dbReference type="EMBL" id="VTZ50744.1"/>
    </source>
</evidence>
<dbReference type="EMBL" id="CABFMQ020000085">
    <property type="protein sequence ID" value="VTZ50744.1"/>
    <property type="molecule type" value="Genomic_DNA"/>
</dbReference>
<reference evidence="1 2" key="1">
    <citation type="submission" date="2019-05" db="EMBL/GenBank/DDBJ databases">
        <authorList>
            <person name="Farhan Ul Haque M."/>
        </authorList>
    </citation>
    <scope>NUCLEOTIDE SEQUENCE [LARGE SCALE GENOMIC DNA]</scope>
    <source>
        <strain evidence="1">2</strain>
    </source>
</reference>
<sequence length="85" mass="9365">MAYLSTYAVISSELGASFAAAGGADAMSRVQASGTRARLRSTLKIADERGFLTRRRRPGGRRYGQLRSWRRAEAERRWSAAAFAP</sequence>
<name>A0A8B6M9M3_METTU</name>
<evidence type="ECO:0000313" key="2">
    <source>
        <dbReference type="Proteomes" id="UP000485880"/>
    </source>
</evidence>
<protein>
    <submittedName>
        <fullName evidence="1">Uncharacterized protein</fullName>
    </submittedName>
</protein>
<keyword evidence="2" id="KW-1185">Reference proteome</keyword>
<dbReference type="AlphaFoldDB" id="A0A8B6M9M3"/>
<proteinExistence type="predicted"/>